<dbReference type="RefSeq" id="WP_371150853.1">
    <property type="nucleotide sequence ID" value="NZ_CP192217.1"/>
</dbReference>
<accession>A0ABV4JWD5</accession>
<dbReference type="EMBL" id="JBFSOO010000010">
    <property type="protein sequence ID" value="MEZ6854367.1"/>
    <property type="molecule type" value="Genomic_DNA"/>
</dbReference>
<comment type="caution">
    <text evidence="1">The sequence shown here is derived from an EMBL/GenBank/DDBJ whole genome shotgun (WGS) entry which is preliminary data.</text>
</comment>
<protein>
    <recommendedName>
        <fullName evidence="3">50S ribosomal protein L7/L12</fullName>
    </recommendedName>
</protein>
<dbReference type="Proteomes" id="UP001568358">
    <property type="component" value="Unassembled WGS sequence"/>
</dbReference>
<keyword evidence="2" id="KW-1185">Reference proteome</keyword>
<evidence type="ECO:0000313" key="1">
    <source>
        <dbReference type="EMBL" id="MEZ6854367.1"/>
    </source>
</evidence>
<name>A0ABV4JWD5_9BACT</name>
<evidence type="ECO:0000313" key="2">
    <source>
        <dbReference type="Proteomes" id="UP001568358"/>
    </source>
</evidence>
<reference evidence="1 2" key="1">
    <citation type="submission" date="2024-07" db="EMBL/GenBank/DDBJ databases">
        <title>Active virus-host system and metabolic interactions in a Lokiarchaeon culture.</title>
        <authorList>
            <person name="Ponce Toledo R.I."/>
            <person name="Rodrigues Oliveira T."/>
            <person name="Schleper C."/>
        </authorList>
    </citation>
    <scope>NUCLEOTIDE SEQUENCE [LARGE SCALE GENOMIC DNA]</scope>
    <source>
        <strain evidence="1 2">B35</strain>
    </source>
</reference>
<sequence length="62" mass="6949">MKKQDVQLVLDLTSQVGVPAVKALLDAFDSDEVTTADIERLRREAKSTDEIFAEHGITFEQE</sequence>
<proteinExistence type="predicted"/>
<evidence type="ECO:0008006" key="3">
    <source>
        <dbReference type="Google" id="ProtNLM"/>
    </source>
</evidence>
<gene>
    <name evidence="1" type="ORF">AB2Z07_12655</name>
</gene>
<organism evidence="1 2">
    <name type="scientific">Halodesulfovibrio aestuarii</name>
    <dbReference type="NCBI Taxonomy" id="126333"/>
    <lineage>
        <taxon>Bacteria</taxon>
        <taxon>Pseudomonadati</taxon>
        <taxon>Thermodesulfobacteriota</taxon>
        <taxon>Desulfovibrionia</taxon>
        <taxon>Desulfovibrionales</taxon>
        <taxon>Desulfovibrionaceae</taxon>
        <taxon>Halodesulfovibrio</taxon>
    </lineage>
</organism>